<evidence type="ECO:0000313" key="2">
    <source>
        <dbReference type="EMBL" id="PXY38868.1"/>
    </source>
</evidence>
<sequence length="304" mass="36359">MDRRKFNFLISYKKQLLSNQHKMEKLQEIFSNRELALIFWIVPIIIFCLIKFSLGRSFINLIRVFFASKLTIVYFIMILYTICILSFLKLFGLWDYTLTKDAFIWFFTFGIVTFFKINKESSNDFLIEILNETFKLTLFLEFLSNFYNFSFWIEFLIFPFILIITLLKSVSELDNKNKILTNLLSNIITIVGSIYFVFALYKTFQDYQNFLSVHNLNSLILPVVLSFLSIPLFYFLALYNTYEQLFLRLPIMNSDLEIQKKLKLQIFYKAKFNLIKVNTLREKLINFDVNNVSDIREKLNTIIM</sequence>
<dbReference type="Proteomes" id="UP000247903">
    <property type="component" value="Unassembled WGS sequence"/>
</dbReference>
<feature type="transmembrane region" description="Helical" evidence="1">
    <location>
        <begin position="35"/>
        <end position="54"/>
    </location>
</feature>
<keyword evidence="1" id="KW-0812">Transmembrane</keyword>
<accession>A0A2V4BIT3</accession>
<keyword evidence="1" id="KW-1133">Transmembrane helix</keyword>
<dbReference type="EMBL" id="QJHK01000029">
    <property type="protein sequence ID" value="PXY38868.1"/>
    <property type="molecule type" value="Genomic_DNA"/>
</dbReference>
<feature type="transmembrane region" description="Helical" evidence="1">
    <location>
        <begin position="179"/>
        <end position="199"/>
    </location>
</feature>
<keyword evidence="1" id="KW-0472">Membrane</keyword>
<evidence type="ECO:0000256" key="1">
    <source>
        <dbReference type="SAM" id="Phobius"/>
    </source>
</evidence>
<feature type="transmembrane region" description="Helical" evidence="1">
    <location>
        <begin position="149"/>
        <end position="167"/>
    </location>
</feature>
<name>A0A2V4BIT3_9FLAO</name>
<gene>
    <name evidence="2" type="ORF">DMB65_20625</name>
</gene>
<feature type="transmembrane region" description="Helical" evidence="1">
    <location>
        <begin position="66"/>
        <end position="90"/>
    </location>
</feature>
<proteinExistence type="predicted"/>
<protein>
    <submittedName>
        <fullName evidence="2">Uncharacterized protein</fullName>
    </submittedName>
</protein>
<organism evidence="2 3">
    <name type="scientific">Flavobacterium cheongpyeongense</name>
    <dbReference type="NCBI Taxonomy" id="2212651"/>
    <lineage>
        <taxon>Bacteria</taxon>
        <taxon>Pseudomonadati</taxon>
        <taxon>Bacteroidota</taxon>
        <taxon>Flavobacteriia</taxon>
        <taxon>Flavobacteriales</taxon>
        <taxon>Flavobacteriaceae</taxon>
        <taxon>Flavobacterium</taxon>
    </lineage>
</organism>
<keyword evidence="3" id="KW-1185">Reference proteome</keyword>
<evidence type="ECO:0000313" key="3">
    <source>
        <dbReference type="Proteomes" id="UP000247903"/>
    </source>
</evidence>
<reference evidence="2 3" key="1">
    <citation type="submission" date="2018-05" db="EMBL/GenBank/DDBJ databases">
        <title>Flavobacterium sp. strain IMCC34759, incomplete genome.</title>
        <authorList>
            <person name="Joung Y."/>
            <person name="Cho J."/>
        </authorList>
    </citation>
    <scope>NUCLEOTIDE SEQUENCE [LARGE SCALE GENOMIC DNA]</scope>
    <source>
        <strain evidence="2 3">IMCC34759</strain>
    </source>
</reference>
<feature type="transmembrane region" description="Helical" evidence="1">
    <location>
        <begin position="219"/>
        <end position="239"/>
    </location>
</feature>
<comment type="caution">
    <text evidence="2">The sequence shown here is derived from an EMBL/GenBank/DDBJ whole genome shotgun (WGS) entry which is preliminary data.</text>
</comment>
<dbReference type="AlphaFoldDB" id="A0A2V4BIT3"/>